<feature type="transmembrane region" description="Helical" evidence="9">
    <location>
        <begin position="303"/>
        <end position="328"/>
    </location>
</feature>
<protein>
    <submittedName>
        <fullName evidence="11">Sodium:proton antiporter</fullName>
    </submittedName>
</protein>
<dbReference type="Proteomes" id="UP000621492">
    <property type="component" value="Unassembled WGS sequence"/>
</dbReference>
<evidence type="ECO:0000256" key="1">
    <source>
        <dbReference type="ARBA" id="ARBA00004651"/>
    </source>
</evidence>
<feature type="transmembrane region" description="Helical" evidence="9">
    <location>
        <begin position="141"/>
        <end position="167"/>
    </location>
</feature>
<feature type="domain" description="Na+/H+ antiporter NhaC-like C-terminal" evidence="10">
    <location>
        <begin position="17"/>
        <end position="220"/>
    </location>
</feature>
<comment type="caution">
    <text evidence="11">The sequence shown here is derived from an EMBL/GenBank/DDBJ whole genome shotgun (WGS) entry which is preliminary data.</text>
</comment>
<dbReference type="AlphaFoldDB" id="A0A9W5U1D3"/>
<keyword evidence="3" id="KW-0050">Antiport</keyword>
<organism evidence="11 12">
    <name type="scientific">Lentibacillus populi</name>
    <dbReference type="NCBI Taxonomy" id="1827502"/>
    <lineage>
        <taxon>Bacteria</taxon>
        <taxon>Bacillati</taxon>
        <taxon>Bacillota</taxon>
        <taxon>Bacilli</taxon>
        <taxon>Bacillales</taxon>
        <taxon>Bacillaceae</taxon>
        <taxon>Lentibacillus</taxon>
    </lineage>
</organism>
<gene>
    <name evidence="11" type="ORF">GCM10011409_39220</name>
</gene>
<feature type="transmembrane region" description="Helical" evidence="9">
    <location>
        <begin position="40"/>
        <end position="59"/>
    </location>
</feature>
<evidence type="ECO:0000256" key="4">
    <source>
        <dbReference type="ARBA" id="ARBA00022475"/>
    </source>
</evidence>
<feature type="transmembrane region" description="Helical" evidence="9">
    <location>
        <begin position="437"/>
        <end position="458"/>
    </location>
</feature>
<comment type="subcellular location">
    <subcellularLocation>
        <location evidence="1">Cell membrane</location>
        <topology evidence="1">Multi-pass membrane protein</topology>
    </subcellularLocation>
</comment>
<reference evidence="11" key="1">
    <citation type="journal article" date="2014" name="Int. J. Syst. Evol. Microbiol.">
        <title>Complete genome sequence of Corynebacterium casei LMG S-19264T (=DSM 44701T), isolated from a smear-ripened cheese.</title>
        <authorList>
            <consortium name="US DOE Joint Genome Institute (JGI-PGF)"/>
            <person name="Walter F."/>
            <person name="Albersmeier A."/>
            <person name="Kalinowski J."/>
            <person name="Ruckert C."/>
        </authorList>
    </citation>
    <scope>NUCLEOTIDE SEQUENCE</scope>
    <source>
        <strain evidence="11">CGMCC 1.15454</strain>
    </source>
</reference>
<dbReference type="GO" id="GO:0015297">
    <property type="term" value="F:antiporter activity"/>
    <property type="evidence" value="ECO:0007669"/>
    <property type="project" value="UniProtKB-KW"/>
</dbReference>
<comment type="similarity">
    <text evidence="8">Belongs to the NhaC Na(+)/H(+) (TC 2.A.35) antiporter family.</text>
</comment>
<dbReference type="InterPro" id="IPR018461">
    <property type="entry name" value="Na/H_Antiport_NhaC-like_C"/>
</dbReference>
<accession>A0A9W5U1D3</accession>
<evidence type="ECO:0000313" key="12">
    <source>
        <dbReference type="Proteomes" id="UP000621492"/>
    </source>
</evidence>
<keyword evidence="5 9" id="KW-0812">Transmembrane</keyword>
<dbReference type="EMBL" id="BMJD01000048">
    <property type="protein sequence ID" value="GGB57887.1"/>
    <property type="molecule type" value="Genomic_DNA"/>
</dbReference>
<evidence type="ECO:0000256" key="8">
    <source>
        <dbReference type="ARBA" id="ARBA00038435"/>
    </source>
</evidence>
<evidence type="ECO:0000256" key="9">
    <source>
        <dbReference type="SAM" id="Phobius"/>
    </source>
</evidence>
<evidence type="ECO:0000259" key="10">
    <source>
        <dbReference type="Pfam" id="PF03553"/>
    </source>
</evidence>
<keyword evidence="4" id="KW-1003">Cell membrane</keyword>
<dbReference type="InterPro" id="IPR052180">
    <property type="entry name" value="NhaC_Na-H+_Antiporter"/>
</dbReference>
<feature type="transmembrane region" description="Helical" evidence="9">
    <location>
        <begin position="204"/>
        <end position="223"/>
    </location>
</feature>
<dbReference type="PANTHER" id="PTHR33451">
    <property type="entry name" value="MALATE-2H(+)/NA(+)-LACTATE ANTIPORTER"/>
    <property type="match status" value="1"/>
</dbReference>
<proteinExistence type="inferred from homology"/>
<reference evidence="11" key="2">
    <citation type="submission" date="2020-09" db="EMBL/GenBank/DDBJ databases">
        <authorList>
            <person name="Sun Q."/>
            <person name="Zhou Y."/>
        </authorList>
    </citation>
    <scope>NUCLEOTIDE SEQUENCE</scope>
    <source>
        <strain evidence="11">CGMCC 1.15454</strain>
    </source>
</reference>
<evidence type="ECO:0000256" key="3">
    <source>
        <dbReference type="ARBA" id="ARBA00022449"/>
    </source>
</evidence>
<keyword evidence="7 9" id="KW-0472">Membrane</keyword>
<evidence type="ECO:0000256" key="7">
    <source>
        <dbReference type="ARBA" id="ARBA00023136"/>
    </source>
</evidence>
<feature type="transmembrane region" description="Helical" evidence="9">
    <location>
        <begin position="392"/>
        <end position="417"/>
    </location>
</feature>
<keyword evidence="6 9" id="KW-1133">Transmembrane helix</keyword>
<feature type="transmembrane region" description="Helical" evidence="9">
    <location>
        <begin position="235"/>
        <end position="256"/>
    </location>
</feature>
<evidence type="ECO:0000256" key="6">
    <source>
        <dbReference type="ARBA" id="ARBA00022989"/>
    </source>
</evidence>
<dbReference type="RefSeq" id="WP_188725735.1">
    <property type="nucleotide sequence ID" value="NZ_BMJD01000048.1"/>
</dbReference>
<feature type="transmembrane region" description="Helical" evidence="9">
    <location>
        <begin position="79"/>
        <end position="96"/>
    </location>
</feature>
<keyword evidence="2" id="KW-0813">Transport</keyword>
<evidence type="ECO:0000313" key="11">
    <source>
        <dbReference type="EMBL" id="GGB57887.1"/>
    </source>
</evidence>
<sequence>MTNQKPANNKLEFYGGVPILLVPFTVMFIGILWLGFTGAALPEAFWPMALLALLVGLLLAKNKKTYIDALIHGITSRMLAIMLLAWFLAGIMAQLLRSTDLVEGLVWGFLQTGFSIAWFPLLAFLVAALMSMSTGTSVGTLIAASPILFPVGYTLGGDPLLIIGAIIGGSYVGDNLAPISDTTIVSAYSQGTEVNKVVRSRFKYAVAAGTITIVLYIIFALLQSGSSTVEPPGDINPLGLIMLLVPALLLFLMIKGRDLVEGLLYSNAFGIILGLAANLIGFNDILVINRVEFTAGGIILDGVYGMVGVAVFTIFLMGLIGTLQLGGFLNWLIEKAELVATTPKRAEIVIVISTLMLNALTTAGTPSMVMLGDFVRRLGHKFRIQSWRRGNLMDVCSTSIIGFLPYSVGLLIPFAFVGGMVDTSIYPNFNPVGVAPYVFYCIAMVIVIVFAAFSSWGLETMNDEEYLAENKEIYGDERETHSLSQKVN</sequence>
<feature type="transmembrane region" description="Helical" evidence="9">
    <location>
        <begin position="12"/>
        <end position="34"/>
    </location>
</feature>
<dbReference type="Pfam" id="PF03553">
    <property type="entry name" value="Na_H_antiporter"/>
    <property type="match status" value="1"/>
</dbReference>
<evidence type="ECO:0000256" key="2">
    <source>
        <dbReference type="ARBA" id="ARBA00022448"/>
    </source>
</evidence>
<dbReference type="GO" id="GO:0005886">
    <property type="term" value="C:plasma membrane"/>
    <property type="evidence" value="ECO:0007669"/>
    <property type="project" value="UniProtKB-SubCell"/>
</dbReference>
<evidence type="ECO:0000256" key="5">
    <source>
        <dbReference type="ARBA" id="ARBA00022692"/>
    </source>
</evidence>
<feature type="transmembrane region" description="Helical" evidence="9">
    <location>
        <begin position="262"/>
        <end position="282"/>
    </location>
</feature>
<keyword evidence="12" id="KW-1185">Reference proteome</keyword>
<name>A0A9W5U1D3_9BACI</name>
<feature type="transmembrane region" description="Helical" evidence="9">
    <location>
        <begin position="108"/>
        <end position="129"/>
    </location>
</feature>
<dbReference type="PANTHER" id="PTHR33451:SF3">
    <property type="entry name" value="MALATE-2H(+)_NA(+)-LACTATE ANTIPORTER"/>
    <property type="match status" value="1"/>
</dbReference>